<keyword evidence="1" id="KW-0732">Signal</keyword>
<evidence type="ECO:0000313" key="3">
    <source>
        <dbReference type="EMBL" id="SCD19157.1"/>
    </source>
</evidence>
<dbReference type="Proteomes" id="UP000187464">
    <property type="component" value="Chromosome I"/>
</dbReference>
<feature type="domain" description="Dienelactone hydrolase" evidence="2">
    <location>
        <begin position="286"/>
        <end position="396"/>
    </location>
</feature>
<dbReference type="Gene3D" id="3.40.50.1820">
    <property type="entry name" value="alpha/beta hydrolase"/>
    <property type="match status" value="2"/>
</dbReference>
<dbReference type="InterPro" id="IPR029058">
    <property type="entry name" value="AB_hydrolase_fold"/>
</dbReference>
<protein>
    <recommendedName>
        <fullName evidence="2">Dienelactone hydrolase domain-containing protein</fullName>
    </recommendedName>
</protein>
<dbReference type="KEGG" id="psac:PSM36_0323"/>
<proteinExistence type="predicted"/>
<organism evidence="3 4">
    <name type="scientific">Proteiniphilum saccharofermentans</name>
    <dbReference type="NCBI Taxonomy" id="1642647"/>
    <lineage>
        <taxon>Bacteria</taxon>
        <taxon>Pseudomonadati</taxon>
        <taxon>Bacteroidota</taxon>
        <taxon>Bacteroidia</taxon>
        <taxon>Bacteroidales</taxon>
        <taxon>Dysgonomonadaceae</taxon>
        <taxon>Proteiniphilum</taxon>
    </lineage>
</organism>
<dbReference type="EMBL" id="LT605205">
    <property type="protein sequence ID" value="SCD19157.1"/>
    <property type="molecule type" value="Genomic_DNA"/>
</dbReference>
<evidence type="ECO:0000256" key="1">
    <source>
        <dbReference type="SAM" id="SignalP"/>
    </source>
</evidence>
<evidence type="ECO:0000259" key="2">
    <source>
        <dbReference type="Pfam" id="PF01738"/>
    </source>
</evidence>
<dbReference type="PANTHER" id="PTHR22946">
    <property type="entry name" value="DIENELACTONE HYDROLASE DOMAIN-CONTAINING PROTEIN-RELATED"/>
    <property type="match status" value="1"/>
</dbReference>
<dbReference type="SUPFAM" id="SSF49464">
    <property type="entry name" value="Carboxypeptidase regulatory domain-like"/>
    <property type="match status" value="1"/>
</dbReference>
<dbReference type="Gene3D" id="2.60.40.1120">
    <property type="entry name" value="Carboxypeptidase-like, regulatory domain"/>
    <property type="match status" value="1"/>
</dbReference>
<evidence type="ECO:0000313" key="4">
    <source>
        <dbReference type="Proteomes" id="UP000187464"/>
    </source>
</evidence>
<dbReference type="InterPro" id="IPR008969">
    <property type="entry name" value="CarboxyPept-like_regulatory"/>
</dbReference>
<dbReference type="SUPFAM" id="SSF53474">
    <property type="entry name" value="alpha/beta-Hydrolases"/>
    <property type="match status" value="2"/>
</dbReference>
<feature type="chain" id="PRO_5013385910" description="Dienelactone hydrolase domain-containing protein" evidence="1">
    <location>
        <begin position="26"/>
        <end position="877"/>
    </location>
</feature>
<feature type="domain" description="Dienelactone hydrolase" evidence="2">
    <location>
        <begin position="634"/>
        <end position="750"/>
    </location>
</feature>
<gene>
    <name evidence="3" type="ORF">PSM36_0323</name>
</gene>
<dbReference type="InterPro" id="IPR002925">
    <property type="entry name" value="Dienelactn_hydro"/>
</dbReference>
<dbReference type="Pfam" id="PF01738">
    <property type="entry name" value="DLH"/>
    <property type="match status" value="2"/>
</dbReference>
<name>A0A1R3T3T0_9BACT</name>
<keyword evidence="4" id="KW-1185">Reference proteome</keyword>
<sequence length="877" mass="100981">MTFHRLTFSLLFIFFVICNSTSASIKITGKVQNGLDGKPIYGAKVTLEEIGITTFTGKNGVFTLNIPPGSKLKITVKEIDSNQYIIKSLDSPEIALTVEKEHFKRLSYRISDKINDLTLGILPKPGIFNTEYYSADQMPSTYLMENKVEWEKIIDGVRLFHEKRLKYLKSQRERYWNRDLSTEEAYSTSIELNRKNFRNILGAIDKREPVSMTRTNKVAETVKYTVSEVYWTVLKEIIPRPALQDWPALDVPKKIFGEGLLLEPKEKSKGFVIAIPDANQEPEALIGTKEGIDYHSQFARRLVENGYTVAIPVVIDRSNRWSRGTDRSSRSWLYAQTHEMGRTVTGYEIQKMEALIDWFDQQRGKDQKIGIAGYGEGGLLAFYTSALDTRVEATLVSGYFAPREEIWKEPIYRNVWGLLKEFGDAEIASLIAPRSLIIEYSQVPFYDGNKNNGNKIEPPGELWTHTFIEVESEFHRIFSLTGNIGKRVLLKNDLDQTLPFGSQKAINTLIHLMGNENPRPLSDEIPDDLRTNFDFTARMGRMVEQMVGHTQLLLRDSEYVRDEFVQEWKNNDQEQLRTFFKEEMVGWTYQDFLPINPRTRQIEDQPGYVCYEVILDVLPNIEMWGILLIPKSIKQNEKRPVVVMQHGRGGNPYTALTENNTYYGIGRRLADMGFVVFTPFGNWTGETRFRWIDRIAKPSKNTLWSTVGRQHQQLVRWFQTLPFIDPDRIAIYGKSIGGQAASLIASMMPEYALSINCAYFNESARKKSSVYFPTSFVFHVDSEMPMWNRGHTLEDAEMANRLIFPRPFMVEHGKKDGIAPPGWVEHEYAKIHKFYDEQGKGDFTDIDLHEGGHIINGVKTIPFLQEHLKWPKKIKKI</sequence>
<dbReference type="STRING" id="1642647.PSM36_0323"/>
<dbReference type="GO" id="GO:0016787">
    <property type="term" value="F:hydrolase activity"/>
    <property type="evidence" value="ECO:0007669"/>
    <property type="project" value="InterPro"/>
</dbReference>
<accession>A0A1R3T3T0</accession>
<feature type="signal peptide" evidence="1">
    <location>
        <begin position="1"/>
        <end position="25"/>
    </location>
</feature>
<dbReference type="PANTHER" id="PTHR22946:SF8">
    <property type="entry name" value="ACETYL XYLAN ESTERASE DOMAIN-CONTAINING PROTEIN"/>
    <property type="match status" value="1"/>
</dbReference>
<reference evidence="3 4" key="1">
    <citation type="submission" date="2016-08" db="EMBL/GenBank/DDBJ databases">
        <authorList>
            <person name="Seilhamer J.J."/>
        </authorList>
    </citation>
    <scope>NUCLEOTIDE SEQUENCE [LARGE SCALE GENOMIC DNA]</scope>
    <source>
        <strain evidence="3">M3/6</strain>
    </source>
</reference>
<dbReference type="AlphaFoldDB" id="A0A1R3T3T0"/>
<dbReference type="InterPro" id="IPR050261">
    <property type="entry name" value="FrsA_esterase"/>
</dbReference>